<dbReference type="KEGG" id="cfl:Cfla_1831"/>
<keyword evidence="3" id="KW-1185">Reference proteome</keyword>
<dbReference type="RefSeq" id="WP_013117062.1">
    <property type="nucleotide sequence ID" value="NC_014151.1"/>
</dbReference>
<keyword evidence="1" id="KW-0812">Transmembrane</keyword>
<dbReference type="EMBL" id="CP001964">
    <property type="protein sequence ID" value="ADG74728.1"/>
    <property type="molecule type" value="Genomic_DNA"/>
</dbReference>
<dbReference type="PANTHER" id="PTHR40278:SF1">
    <property type="entry name" value="DNA UTILIZATION PROTEIN HOFN"/>
    <property type="match status" value="1"/>
</dbReference>
<evidence type="ECO:0000313" key="3">
    <source>
        <dbReference type="Proteomes" id="UP000000849"/>
    </source>
</evidence>
<dbReference type="STRING" id="446466.Cfla_1831"/>
<dbReference type="InterPro" id="IPR007813">
    <property type="entry name" value="PilN"/>
</dbReference>
<protein>
    <submittedName>
        <fullName evidence="2">Fimbrial assembly family protein</fullName>
    </submittedName>
</protein>
<dbReference type="AlphaFoldDB" id="D5UER8"/>
<dbReference type="Pfam" id="PF05137">
    <property type="entry name" value="PilN"/>
    <property type="match status" value="1"/>
</dbReference>
<dbReference type="PANTHER" id="PTHR40278">
    <property type="entry name" value="DNA UTILIZATION PROTEIN HOFN"/>
    <property type="match status" value="1"/>
</dbReference>
<dbReference type="OrthoDB" id="5196233at2"/>
<evidence type="ECO:0000256" key="1">
    <source>
        <dbReference type="SAM" id="Phobius"/>
    </source>
</evidence>
<evidence type="ECO:0000313" key="2">
    <source>
        <dbReference type="EMBL" id="ADG74728.1"/>
    </source>
</evidence>
<dbReference type="HOGENOM" id="CLU_102861_0_0_11"/>
<keyword evidence="1" id="KW-1133">Transmembrane helix</keyword>
<dbReference type="InterPro" id="IPR052534">
    <property type="entry name" value="Extracell_DNA_Util/SecSys_Comp"/>
</dbReference>
<gene>
    <name evidence="2" type="ordered locus">Cfla_1831</name>
</gene>
<organism evidence="2 3">
    <name type="scientific">Cellulomonas flavigena (strain ATCC 482 / DSM 20109 / BCRC 11376 / JCM 18109 / NBRC 3775 / NCIMB 8073 / NRS 134)</name>
    <dbReference type="NCBI Taxonomy" id="446466"/>
    <lineage>
        <taxon>Bacteria</taxon>
        <taxon>Bacillati</taxon>
        <taxon>Actinomycetota</taxon>
        <taxon>Actinomycetes</taxon>
        <taxon>Micrococcales</taxon>
        <taxon>Cellulomonadaceae</taxon>
        <taxon>Cellulomonas</taxon>
    </lineage>
</organism>
<keyword evidence="1" id="KW-0472">Membrane</keyword>
<name>D5UER8_CELFN</name>
<proteinExistence type="predicted"/>
<dbReference type="eggNOG" id="COG3166">
    <property type="taxonomic scope" value="Bacteria"/>
</dbReference>
<feature type="transmembrane region" description="Helical" evidence="1">
    <location>
        <begin position="46"/>
        <end position="68"/>
    </location>
</feature>
<accession>D5UER8</accession>
<reference evidence="2 3" key="1">
    <citation type="journal article" date="2010" name="Stand. Genomic Sci.">
        <title>Complete genome sequence of Cellulomonas flavigena type strain (134).</title>
        <authorList>
            <person name="Abt B."/>
            <person name="Foster B."/>
            <person name="Lapidus A."/>
            <person name="Clum A."/>
            <person name="Sun H."/>
            <person name="Pukall R."/>
            <person name="Lucas S."/>
            <person name="Glavina Del Rio T."/>
            <person name="Nolan M."/>
            <person name="Tice H."/>
            <person name="Cheng J.F."/>
            <person name="Pitluck S."/>
            <person name="Liolios K."/>
            <person name="Ivanova N."/>
            <person name="Mavromatis K."/>
            <person name="Ovchinnikova G."/>
            <person name="Pati A."/>
            <person name="Goodwin L."/>
            <person name="Chen A."/>
            <person name="Palaniappan K."/>
            <person name="Land M."/>
            <person name="Hauser L."/>
            <person name="Chang Y.J."/>
            <person name="Jeffries C.D."/>
            <person name="Rohde M."/>
            <person name="Goker M."/>
            <person name="Woyke T."/>
            <person name="Bristow J."/>
            <person name="Eisen J.A."/>
            <person name="Markowitz V."/>
            <person name="Hugenholtz P."/>
            <person name="Kyrpides N.C."/>
            <person name="Klenk H.P."/>
        </authorList>
    </citation>
    <scope>NUCLEOTIDE SEQUENCE [LARGE SCALE GENOMIC DNA]</scope>
    <source>
        <strain evidence="3">ATCC 482 / DSM 20109 / BCRC 11376 / JCM 18109 / NBRC 3775 / NCIMB 8073 / NRS 134</strain>
    </source>
</reference>
<sequence>MSTLLERPKGRGRAGSGTVIPGTLPQVNLLPPEVRAARNLRTTKRWLLVSLGLTVVACAVAFGLSLLASATAATELAEAQDETARLQAEQLQYAEVPLVLGMLQQTEAARELGMSTEIPWKAYVDAFGSVLPPGVSVESLTVTQATPMAVGPAAPDVLREAGIGQIRFEGRAVTLPDVAAWIEALDSVPGFTDASVEAVQGSEEVDSGVFYQITTTVQVTQEAYADRFAPTDGEG</sequence>
<dbReference type="Proteomes" id="UP000000849">
    <property type="component" value="Chromosome"/>
</dbReference>